<accession>A0A1I3TSH7</accession>
<keyword evidence="3" id="KW-1185">Reference proteome</keyword>
<feature type="compositionally biased region" description="Basic residues" evidence="1">
    <location>
        <begin position="181"/>
        <end position="199"/>
    </location>
</feature>
<reference evidence="3" key="1">
    <citation type="submission" date="2016-10" db="EMBL/GenBank/DDBJ databases">
        <authorList>
            <person name="Varghese N."/>
            <person name="Submissions S."/>
        </authorList>
    </citation>
    <scope>NUCLEOTIDE SEQUENCE [LARGE SCALE GENOMIC DNA]</scope>
    <source>
        <strain evidence="3">OK042</strain>
    </source>
</reference>
<gene>
    <name evidence="2" type="ORF">SAMN05518846_10596</name>
</gene>
<sequence length="199" mass="22669">MDELRMFKQFIHAAEQVWTQIATSPRGKPVYTVNGVDFTPLPERYNSKRKISRIFRRYWGRQLSETLIRNLNLRLVKGKLCIPYGEIPVFPTNVQTLQLKLNQPNQKVVSAVLVGGNRKVRVEYRFVRVGATAPYMIMKRSGKEYDRRYRPPAATNTNAKAKAKAKPPAKPLVNSTAAPKSKSKSKSKSNGRQKLLKTP</sequence>
<dbReference type="EMBL" id="FORT01000005">
    <property type="protein sequence ID" value="SFJ74218.1"/>
    <property type="molecule type" value="Genomic_DNA"/>
</dbReference>
<dbReference type="Proteomes" id="UP000198915">
    <property type="component" value="Unassembled WGS sequence"/>
</dbReference>
<dbReference type="AlphaFoldDB" id="A0A1I3TSH7"/>
<evidence type="ECO:0008006" key="4">
    <source>
        <dbReference type="Google" id="ProtNLM"/>
    </source>
</evidence>
<evidence type="ECO:0000256" key="1">
    <source>
        <dbReference type="SAM" id="MobiDB-lite"/>
    </source>
</evidence>
<name>A0A1I3TSH7_9BACL</name>
<proteinExistence type="predicted"/>
<feature type="compositionally biased region" description="Low complexity" evidence="1">
    <location>
        <begin position="151"/>
        <end position="160"/>
    </location>
</feature>
<evidence type="ECO:0000313" key="3">
    <source>
        <dbReference type="Proteomes" id="UP000198915"/>
    </source>
</evidence>
<feature type="region of interest" description="Disordered" evidence="1">
    <location>
        <begin position="147"/>
        <end position="199"/>
    </location>
</feature>
<protein>
    <recommendedName>
        <fullName evidence="4">IseA DL-endopeptidase inhibitor</fullName>
    </recommendedName>
</protein>
<evidence type="ECO:0000313" key="2">
    <source>
        <dbReference type="EMBL" id="SFJ74218.1"/>
    </source>
</evidence>
<organism evidence="2 3">
    <name type="scientific">Brevibacillus centrosporus</name>
    <dbReference type="NCBI Taxonomy" id="54910"/>
    <lineage>
        <taxon>Bacteria</taxon>
        <taxon>Bacillati</taxon>
        <taxon>Bacillota</taxon>
        <taxon>Bacilli</taxon>
        <taxon>Bacillales</taxon>
        <taxon>Paenibacillaceae</taxon>
        <taxon>Brevibacillus</taxon>
    </lineage>
</organism>